<sequence length="360" mass="39522">MGNIETILQTASRASAVFLGTVGLFLVLRNAQFLLAPIFVAIILGLMFSPVAAWMETRRIPPSMSALAVVLLLLVIIATCVTLFALPLSVWIDRLPLIWRKLQFQITGWEPFFDSLSNLRDQLRDIAGQSSSMTVTVEEDSTVAQIAYIAPTIFAQVLLFLASLYFFIATRDRIRLSVLSLCFSRAAKLRAAHFFRDTERDVSAYLLSITFINAALGFAVGIAMFALGVPSPMLWGLLAFALNYVIYVGPALMVVILLLVGIATFSTFPALLVPAGAYLGLNALESQFVTPHVLGRTLTLNPFFVFLALAFWLWLWGPVGGFIAVPSMLIVYAALRNGLPMSQNQLFSRNDSTARGVSRM</sequence>
<dbReference type="PANTHER" id="PTHR21716">
    <property type="entry name" value="TRANSMEMBRANE PROTEIN"/>
    <property type="match status" value="1"/>
</dbReference>
<dbReference type="Pfam" id="PF01594">
    <property type="entry name" value="AI-2E_transport"/>
    <property type="match status" value="1"/>
</dbReference>
<dbReference type="InterPro" id="IPR002549">
    <property type="entry name" value="AI-2E-like"/>
</dbReference>
<feature type="transmembrane region" description="Helical" evidence="6">
    <location>
        <begin position="267"/>
        <end position="284"/>
    </location>
</feature>
<feature type="transmembrane region" description="Helical" evidence="6">
    <location>
        <begin position="66"/>
        <end position="92"/>
    </location>
</feature>
<protein>
    <submittedName>
        <fullName evidence="7">AI-2E family transporter</fullName>
    </submittedName>
</protein>
<feature type="transmembrane region" description="Helical" evidence="6">
    <location>
        <begin position="146"/>
        <end position="168"/>
    </location>
</feature>
<evidence type="ECO:0000256" key="3">
    <source>
        <dbReference type="ARBA" id="ARBA00022692"/>
    </source>
</evidence>
<evidence type="ECO:0000256" key="5">
    <source>
        <dbReference type="ARBA" id="ARBA00023136"/>
    </source>
</evidence>
<comment type="subcellular location">
    <subcellularLocation>
        <location evidence="1">Membrane</location>
        <topology evidence="1">Multi-pass membrane protein</topology>
    </subcellularLocation>
</comment>
<dbReference type="GO" id="GO:0016020">
    <property type="term" value="C:membrane"/>
    <property type="evidence" value="ECO:0007669"/>
    <property type="project" value="UniProtKB-SubCell"/>
</dbReference>
<reference evidence="7 8" key="1">
    <citation type="submission" date="2019-12" db="EMBL/GenBank/DDBJ databases">
        <authorList>
            <person name="Li M."/>
        </authorList>
    </citation>
    <scope>NUCLEOTIDE SEQUENCE [LARGE SCALE GENOMIC DNA]</scope>
    <source>
        <strain evidence="7 8">GBMRC 2046</strain>
    </source>
</reference>
<proteinExistence type="inferred from homology"/>
<organism evidence="7 8">
    <name type="scientific">Stappia sediminis</name>
    <dbReference type="NCBI Taxonomy" id="2692190"/>
    <lineage>
        <taxon>Bacteria</taxon>
        <taxon>Pseudomonadati</taxon>
        <taxon>Pseudomonadota</taxon>
        <taxon>Alphaproteobacteria</taxon>
        <taxon>Hyphomicrobiales</taxon>
        <taxon>Stappiaceae</taxon>
        <taxon>Stappia</taxon>
    </lineage>
</organism>
<dbReference type="EMBL" id="WUMV01000001">
    <property type="protein sequence ID" value="MXN63636.1"/>
    <property type="molecule type" value="Genomic_DNA"/>
</dbReference>
<feature type="transmembrane region" description="Helical" evidence="6">
    <location>
        <begin position="204"/>
        <end position="227"/>
    </location>
</feature>
<feature type="transmembrane region" description="Helical" evidence="6">
    <location>
        <begin position="34"/>
        <end position="54"/>
    </location>
</feature>
<evidence type="ECO:0000256" key="2">
    <source>
        <dbReference type="ARBA" id="ARBA00009773"/>
    </source>
</evidence>
<feature type="transmembrane region" description="Helical" evidence="6">
    <location>
        <begin position="233"/>
        <end position="260"/>
    </location>
</feature>
<keyword evidence="5 6" id="KW-0472">Membrane</keyword>
<comment type="similarity">
    <text evidence="2">Belongs to the autoinducer-2 exporter (AI-2E) (TC 2.A.86) family.</text>
</comment>
<dbReference type="Proteomes" id="UP000433101">
    <property type="component" value="Unassembled WGS sequence"/>
</dbReference>
<evidence type="ECO:0000256" key="1">
    <source>
        <dbReference type="ARBA" id="ARBA00004141"/>
    </source>
</evidence>
<dbReference type="AlphaFoldDB" id="A0A7X3LRA3"/>
<accession>A0A7X3LRA3</accession>
<evidence type="ECO:0000313" key="7">
    <source>
        <dbReference type="EMBL" id="MXN63636.1"/>
    </source>
</evidence>
<evidence type="ECO:0000313" key="8">
    <source>
        <dbReference type="Proteomes" id="UP000433101"/>
    </source>
</evidence>
<gene>
    <name evidence="7" type="ORF">GR183_01865</name>
</gene>
<keyword evidence="4 6" id="KW-1133">Transmembrane helix</keyword>
<comment type="caution">
    <text evidence="7">The sequence shown here is derived from an EMBL/GenBank/DDBJ whole genome shotgun (WGS) entry which is preliminary data.</text>
</comment>
<name>A0A7X3LRA3_9HYPH</name>
<keyword evidence="8" id="KW-1185">Reference proteome</keyword>
<feature type="transmembrane region" description="Helical" evidence="6">
    <location>
        <begin position="7"/>
        <end position="28"/>
    </location>
</feature>
<dbReference type="GO" id="GO:0055085">
    <property type="term" value="P:transmembrane transport"/>
    <property type="evidence" value="ECO:0007669"/>
    <property type="project" value="TreeGrafter"/>
</dbReference>
<dbReference type="RefSeq" id="WP_160773877.1">
    <property type="nucleotide sequence ID" value="NZ_WUMV01000001.1"/>
</dbReference>
<keyword evidence="3 6" id="KW-0812">Transmembrane</keyword>
<evidence type="ECO:0000256" key="4">
    <source>
        <dbReference type="ARBA" id="ARBA00022989"/>
    </source>
</evidence>
<feature type="transmembrane region" description="Helical" evidence="6">
    <location>
        <begin position="304"/>
        <end position="335"/>
    </location>
</feature>
<evidence type="ECO:0000256" key="6">
    <source>
        <dbReference type="SAM" id="Phobius"/>
    </source>
</evidence>
<dbReference type="PANTHER" id="PTHR21716:SF16">
    <property type="entry name" value="BLL1467 PROTEIN"/>
    <property type="match status" value="1"/>
</dbReference>